<evidence type="ECO:0000259" key="7">
    <source>
        <dbReference type="Pfam" id="PF20684"/>
    </source>
</evidence>
<dbReference type="Gene3D" id="1.10.1760.20">
    <property type="match status" value="1"/>
</dbReference>
<comment type="subcellular location">
    <subcellularLocation>
        <location evidence="1">Membrane</location>
        <topology evidence="1">Multi-pass membrane protein</topology>
    </subcellularLocation>
</comment>
<accession>A0A179FVW6</accession>
<evidence type="ECO:0000313" key="8">
    <source>
        <dbReference type="EMBL" id="OAQ69796.1"/>
    </source>
</evidence>
<sequence length="380" mass="43057">MPILPEPPLPPGLNLEETKVPSLVSGFVVTWVLGLICVALRLSARRLINNNLWWDDWLISVSPVFSAGFMLDVLCYMTMRGGFGKHIWAAPKDGIRVYFIGLFIAQHFYTVTMSLIKCSILAFYWRLFNPRRSTRRQIWILFSVVCVWGVTSFLLTNFQCIPIAAFWRRFDPNDNITKDSYVCPIRIHHFFIATSIPNITTDIFMLLIPLPCIWSLQLCRPQKIALLGIFALGLFITAISFIRLSHTLSLNFKSMDVTWDFTEGMLWTGIEVNAGIVCACLPSLAPMVNFFIYKTVSGSSLHHTSGAQSGTTTVGGLGEFRGVSRFDLSTGESDTRPDTEHEFELVQIDDESHNGTGSRRRPLSQVIVTKEFEFQVDYYK</sequence>
<dbReference type="Pfam" id="PF20684">
    <property type="entry name" value="Fung_rhodopsin"/>
    <property type="match status" value="1"/>
</dbReference>
<keyword evidence="9" id="KW-1185">Reference proteome</keyword>
<dbReference type="InterPro" id="IPR049326">
    <property type="entry name" value="Rhodopsin_dom_fungi"/>
</dbReference>
<keyword evidence="2 6" id="KW-0812">Transmembrane</keyword>
<dbReference type="GeneID" id="28857234"/>
<dbReference type="GO" id="GO:0016020">
    <property type="term" value="C:membrane"/>
    <property type="evidence" value="ECO:0007669"/>
    <property type="project" value="UniProtKB-SubCell"/>
</dbReference>
<dbReference type="PANTHER" id="PTHR33048:SF47">
    <property type="entry name" value="INTEGRAL MEMBRANE PROTEIN-RELATED"/>
    <property type="match status" value="1"/>
</dbReference>
<evidence type="ECO:0000313" key="9">
    <source>
        <dbReference type="Proteomes" id="UP000078397"/>
    </source>
</evidence>
<dbReference type="KEGG" id="pchm:VFPPC_15487"/>
<protein>
    <recommendedName>
        <fullName evidence="7">Rhodopsin domain-containing protein</fullName>
    </recommendedName>
</protein>
<feature type="transmembrane region" description="Helical" evidence="6">
    <location>
        <begin position="56"/>
        <end position="79"/>
    </location>
</feature>
<feature type="transmembrane region" description="Helical" evidence="6">
    <location>
        <begin position="264"/>
        <end position="285"/>
    </location>
</feature>
<evidence type="ECO:0000256" key="4">
    <source>
        <dbReference type="ARBA" id="ARBA00023136"/>
    </source>
</evidence>
<evidence type="ECO:0000256" key="6">
    <source>
        <dbReference type="SAM" id="Phobius"/>
    </source>
</evidence>
<comment type="caution">
    <text evidence="8">The sequence shown here is derived from an EMBL/GenBank/DDBJ whole genome shotgun (WGS) entry which is preliminary data.</text>
</comment>
<proteinExistence type="inferred from homology"/>
<evidence type="ECO:0000256" key="2">
    <source>
        <dbReference type="ARBA" id="ARBA00022692"/>
    </source>
</evidence>
<gene>
    <name evidence="8" type="ORF">VFPPC_15487</name>
</gene>
<dbReference type="STRING" id="1380566.A0A179FVW6"/>
<evidence type="ECO:0000256" key="5">
    <source>
        <dbReference type="ARBA" id="ARBA00038359"/>
    </source>
</evidence>
<dbReference type="PANTHER" id="PTHR33048">
    <property type="entry name" value="PTH11-LIKE INTEGRAL MEMBRANE PROTEIN (AFU_ORTHOLOGUE AFUA_5G11245)"/>
    <property type="match status" value="1"/>
</dbReference>
<dbReference type="RefSeq" id="XP_018146333.1">
    <property type="nucleotide sequence ID" value="XM_018293240.1"/>
</dbReference>
<feature type="transmembrane region" description="Helical" evidence="6">
    <location>
        <begin position="187"/>
        <end position="212"/>
    </location>
</feature>
<dbReference type="OrthoDB" id="444631at2759"/>
<evidence type="ECO:0000256" key="1">
    <source>
        <dbReference type="ARBA" id="ARBA00004141"/>
    </source>
</evidence>
<feature type="transmembrane region" description="Helical" evidence="6">
    <location>
        <begin position="139"/>
        <end position="167"/>
    </location>
</feature>
<keyword evidence="3 6" id="KW-1133">Transmembrane helix</keyword>
<keyword evidence="4 6" id="KW-0472">Membrane</keyword>
<name>A0A179FVW6_METCM</name>
<feature type="transmembrane region" description="Helical" evidence="6">
    <location>
        <begin position="20"/>
        <end position="44"/>
    </location>
</feature>
<feature type="domain" description="Rhodopsin" evidence="7">
    <location>
        <begin position="40"/>
        <end position="288"/>
    </location>
</feature>
<feature type="transmembrane region" description="Helical" evidence="6">
    <location>
        <begin position="224"/>
        <end position="244"/>
    </location>
</feature>
<organism evidence="8 9">
    <name type="scientific">Pochonia chlamydosporia 170</name>
    <dbReference type="NCBI Taxonomy" id="1380566"/>
    <lineage>
        <taxon>Eukaryota</taxon>
        <taxon>Fungi</taxon>
        <taxon>Dikarya</taxon>
        <taxon>Ascomycota</taxon>
        <taxon>Pezizomycotina</taxon>
        <taxon>Sordariomycetes</taxon>
        <taxon>Hypocreomycetidae</taxon>
        <taxon>Hypocreales</taxon>
        <taxon>Clavicipitaceae</taxon>
        <taxon>Pochonia</taxon>
    </lineage>
</organism>
<dbReference type="InterPro" id="IPR052337">
    <property type="entry name" value="SAT4-like"/>
</dbReference>
<comment type="similarity">
    <text evidence="5">Belongs to the SAT4 family.</text>
</comment>
<dbReference type="EMBL" id="LSBJ02000002">
    <property type="protein sequence ID" value="OAQ69796.1"/>
    <property type="molecule type" value="Genomic_DNA"/>
</dbReference>
<dbReference type="AlphaFoldDB" id="A0A179FVW6"/>
<evidence type="ECO:0000256" key="3">
    <source>
        <dbReference type="ARBA" id="ARBA00022989"/>
    </source>
</evidence>
<dbReference type="Proteomes" id="UP000078397">
    <property type="component" value="Unassembled WGS sequence"/>
</dbReference>
<feature type="transmembrane region" description="Helical" evidence="6">
    <location>
        <begin position="99"/>
        <end position="127"/>
    </location>
</feature>
<reference evidence="8 9" key="1">
    <citation type="journal article" date="2016" name="PLoS Pathog.">
        <title>Biosynthesis of antibiotic leucinostatins in bio-control fungus Purpureocillium lilacinum and their inhibition on phytophthora revealed by genome mining.</title>
        <authorList>
            <person name="Wang G."/>
            <person name="Liu Z."/>
            <person name="Lin R."/>
            <person name="Li E."/>
            <person name="Mao Z."/>
            <person name="Ling J."/>
            <person name="Yang Y."/>
            <person name="Yin W.B."/>
            <person name="Xie B."/>
        </authorList>
    </citation>
    <scope>NUCLEOTIDE SEQUENCE [LARGE SCALE GENOMIC DNA]</scope>
    <source>
        <strain evidence="8">170</strain>
    </source>
</reference>